<name>A0AA48HLF1_9ALTE</name>
<feature type="signal peptide" evidence="1">
    <location>
        <begin position="1"/>
        <end position="17"/>
    </location>
</feature>
<feature type="chain" id="PRO_5041355031" evidence="1">
    <location>
        <begin position="18"/>
        <end position="471"/>
    </location>
</feature>
<organism evidence="2 3">
    <name type="scientific">Planctobacterium marinum</name>
    <dbReference type="NCBI Taxonomy" id="1631968"/>
    <lineage>
        <taxon>Bacteria</taxon>
        <taxon>Pseudomonadati</taxon>
        <taxon>Pseudomonadota</taxon>
        <taxon>Gammaproteobacteria</taxon>
        <taxon>Alteromonadales</taxon>
        <taxon>Alteromonadaceae</taxon>
        <taxon>Planctobacterium</taxon>
    </lineage>
</organism>
<dbReference type="AlphaFoldDB" id="A0AA48HLF1"/>
<evidence type="ECO:0000313" key="3">
    <source>
        <dbReference type="Proteomes" id="UP001333710"/>
    </source>
</evidence>
<proteinExistence type="predicted"/>
<gene>
    <name evidence="2" type="ORF">MACH26_01380</name>
</gene>
<dbReference type="KEGG" id="pmaw:MACH26_01380"/>
<dbReference type="RefSeq" id="WP_338290408.1">
    <property type="nucleotide sequence ID" value="NZ_AP027272.1"/>
</dbReference>
<reference evidence="2" key="1">
    <citation type="submission" date="2023-01" db="EMBL/GenBank/DDBJ databases">
        <title>Complete genome sequence of Planctobacterium marinum strain Dej080120_11.</title>
        <authorList>
            <person name="Ueki S."/>
            <person name="Maruyama F."/>
        </authorList>
    </citation>
    <scope>NUCLEOTIDE SEQUENCE</scope>
    <source>
        <strain evidence="2">Dej080120_11</strain>
    </source>
</reference>
<evidence type="ECO:0000256" key="1">
    <source>
        <dbReference type="SAM" id="SignalP"/>
    </source>
</evidence>
<dbReference type="Proteomes" id="UP001333710">
    <property type="component" value="Chromosome"/>
</dbReference>
<accession>A0AA48HLF1</accession>
<dbReference type="EMBL" id="AP027272">
    <property type="protein sequence ID" value="BDX04617.1"/>
    <property type="molecule type" value="Genomic_DNA"/>
</dbReference>
<keyword evidence="3" id="KW-1185">Reference proteome</keyword>
<evidence type="ECO:0000313" key="2">
    <source>
        <dbReference type="EMBL" id="BDX04617.1"/>
    </source>
</evidence>
<sequence>MIRIFVLISFFSSVVSAAGQAPSVKVLDYYPACDYKIIDTVTVKQRLGSKFEYPKMKELNEATLVLIEKVRERAIEVGADSIAIIDKAIFDHEQANKSNLRGYVQLTAQLFNHCDEQGDVKRRRTPYDANGTRQMALKTQTLATEFKIETVVKIGGKKTVRPALSQMQLTTDNSFYGLKIGASFEDVMAKLGTPTSEFLLVGDQKVISYGRRLWLVFEEQSLVYVTNQNHWLSTEIVNMFEFDERIADQDWLLHDEFRMGMELTSDELTPLGEKMSSDRVRLSSTEGNESVYLLFESEEHQTTDLQTHKITGFGFGAENKRLWTLPVKQSPGNADTYQKLNNLIKEKITAYEPVHQQDIEASPILVAQNQNQEKLLVINNQLVLEFDNQSLSNIHLIESVLSKESRGDSAGWQFAGVRQGQSKEAIRNHFGDKVFEMGNTWEVAHDGFTQEVYFYEVDGKSRALASLVSIY</sequence>
<protein>
    <submittedName>
        <fullName evidence="2">Uncharacterized protein</fullName>
    </submittedName>
</protein>
<keyword evidence="1" id="KW-0732">Signal</keyword>